<feature type="region of interest" description="Disordered" evidence="1">
    <location>
        <begin position="81"/>
        <end position="133"/>
    </location>
</feature>
<feature type="compositionally biased region" description="Low complexity" evidence="1">
    <location>
        <begin position="108"/>
        <end position="122"/>
    </location>
</feature>
<name>A0A4S2MPZ2_9PEZI</name>
<evidence type="ECO:0000256" key="1">
    <source>
        <dbReference type="SAM" id="MobiDB-lite"/>
    </source>
</evidence>
<dbReference type="EMBL" id="ML220133">
    <property type="protein sequence ID" value="TGZ79276.1"/>
    <property type="molecule type" value="Genomic_DNA"/>
</dbReference>
<keyword evidence="3" id="KW-1185">Reference proteome</keyword>
<gene>
    <name evidence="2" type="ORF">EX30DRAFT_365411</name>
</gene>
<proteinExistence type="predicted"/>
<dbReference type="AlphaFoldDB" id="A0A4S2MPZ2"/>
<reference evidence="2 3" key="1">
    <citation type="submission" date="2019-04" db="EMBL/GenBank/DDBJ databases">
        <title>Comparative genomics and transcriptomics to analyze fruiting body development in filamentous ascomycetes.</title>
        <authorList>
            <consortium name="DOE Joint Genome Institute"/>
            <person name="Lutkenhaus R."/>
            <person name="Traeger S."/>
            <person name="Breuer J."/>
            <person name="Kuo A."/>
            <person name="Lipzen A."/>
            <person name="Pangilinan J."/>
            <person name="Dilworth D."/>
            <person name="Sandor L."/>
            <person name="Poggeler S."/>
            <person name="Barry K."/>
            <person name="Grigoriev I.V."/>
            <person name="Nowrousian M."/>
        </authorList>
    </citation>
    <scope>NUCLEOTIDE SEQUENCE [LARGE SCALE GENOMIC DNA]</scope>
    <source>
        <strain evidence="2 3">CBS 389.68</strain>
    </source>
</reference>
<dbReference type="Proteomes" id="UP000298138">
    <property type="component" value="Unassembled WGS sequence"/>
</dbReference>
<protein>
    <submittedName>
        <fullName evidence="2">Uncharacterized protein</fullName>
    </submittedName>
</protein>
<evidence type="ECO:0000313" key="2">
    <source>
        <dbReference type="EMBL" id="TGZ79276.1"/>
    </source>
</evidence>
<sequence length="203" mass="22727">MRGKPIKTQNTVPVLGQSLQIPQYKIKTSFWSLQFGCPLSQRQSAVSRQHDESGNISIQHPVKPLSVLCVLFFVDPTRPSRLKAPTPDGILQATQGNSKQRWLKQHKASNTTPSKASTPKTSQGTWASTQERNESLRRAHLSFWWWSKAHAPPQPNAPKPTITKPPTAIQPYNQTPNTKPLEHAQPTRNVPQLTAHLTVCHVM</sequence>
<evidence type="ECO:0000313" key="3">
    <source>
        <dbReference type="Proteomes" id="UP000298138"/>
    </source>
</evidence>
<organism evidence="2 3">
    <name type="scientific">Ascodesmis nigricans</name>
    <dbReference type="NCBI Taxonomy" id="341454"/>
    <lineage>
        <taxon>Eukaryota</taxon>
        <taxon>Fungi</taxon>
        <taxon>Dikarya</taxon>
        <taxon>Ascomycota</taxon>
        <taxon>Pezizomycotina</taxon>
        <taxon>Pezizomycetes</taxon>
        <taxon>Pezizales</taxon>
        <taxon>Ascodesmidaceae</taxon>
        <taxon>Ascodesmis</taxon>
    </lineage>
</organism>
<dbReference type="InParanoid" id="A0A4S2MPZ2"/>
<accession>A0A4S2MPZ2</accession>